<accession>A0AAE4NUB3</accession>
<protein>
    <submittedName>
        <fullName evidence="1">Uncharacterized protein</fullName>
    </submittedName>
</protein>
<sequence length="180" mass="19859">MKKYVGVTLLAIIVLGFMTQPVGAGTLETVVLDDAKIAVENAQSMSILVAAGYSGVTVKVSATFSSNHGFALGAAIAGVYDTYLHKFVAFGRSYDWAEKDYDTWGPIDITKIYYNKNFRWTRGLQIDVDPYGNAAYVSTEFHLTVIKVVDRTWPLSSYTVLLYDTPHELVGIAIRNNVMT</sequence>
<keyword evidence="2" id="KW-1185">Reference proteome</keyword>
<gene>
    <name evidence="1" type="ORF">RBI02_05490</name>
</gene>
<dbReference type="RefSeq" id="WP_315341622.1">
    <property type="nucleotide sequence ID" value="NZ_JAVDZE010000002.1"/>
</dbReference>
<dbReference type="AlphaFoldDB" id="A0AAE4NUB3"/>
<evidence type="ECO:0000313" key="1">
    <source>
        <dbReference type="EMBL" id="MDV3103994.1"/>
    </source>
</evidence>
<reference evidence="1 2" key="1">
    <citation type="submission" date="2023-08" db="EMBL/GenBank/DDBJ databases">
        <title>Draft genome sequence of Thermococcus waiotapuensis WT1T, a thermophilic sulphur-dependent archaeon from order Thermococcales.</title>
        <authorList>
            <person name="Manners S.H."/>
            <person name="Carere C.R."/>
            <person name="Dhami M.K."/>
            <person name="Dobson R.C.J."/>
            <person name="Stott M.B."/>
        </authorList>
    </citation>
    <scope>NUCLEOTIDE SEQUENCE [LARGE SCALE GENOMIC DNA]</scope>
    <source>
        <strain evidence="1 2">WT1</strain>
    </source>
</reference>
<dbReference type="Proteomes" id="UP001245683">
    <property type="component" value="Unassembled WGS sequence"/>
</dbReference>
<name>A0AAE4NUB3_9EURY</name>
<evidence type="ECO:0000313" key="2">
    <source>
        <dbReference type="Proteomes" id="UP001245683"/>
    </source>
</evidence>
<organism evidence="1 2">
    <name type="scientific">Thermococcus waiotapuensis</name>
    <dbReference type="NCBI Taxonomy" id="90909"/>
    <lineage>
        <taxon>Archaea</taxon>
        <taxon>Methanobacteriati</taxon>
        <taxon>Methanobacteriota</taxon>
        <taxon>Thermococci</taxon>
        <taxon>Thermococcales</taxon>
        <taxon>Thermococcaceae</taxon>
        <taxon>Thermococcus</taxon>
    </lineage>
</organism>
<dbReference type="EMBL" id="JAVDZE010000002">
    <property type="protein sequence ID" value="MDV3103994.1"/>
    <property type="molecule type" value="Genomic_DNA"/>
</dbReference>
<comment type="caution">
    <text evidence="1">The sequence shown here is derived from an EMBL/GenBank/DDBJ whole genome shotgun (WGS) entry which is preliminary data.</text>
</comment>
<proteinExistence type="predicted"/>